<accession>A0A6M4JBQ1</accession>
<name>A0A6M4JBQ1_9MOLU</name>
<protein>
    <submittedName>
        <fullName evidence="1">Thioredoxin family protein</fullName>
    </submittedName>
</protein>
<dbReference type="KEGG" id="mmir:HLA87_03350"/>
<dbReference type="CDD" id="cd02947">
    <property type="entry name" value="TRX_family"/>
    <property type="match status" value="1"/>
</dbReference>
<organism evidence="1 2">
    <name type="scientific">Mycoplasma miroungigenitalium</name>
    <dbReference type="NCBI Taxonomy" id="754515"/>
    <lineage>
        <taxon>Bacteria</taxon>
        <taxon>Bacillati</taxon>
        <taxon>Mycoplasmatota</taxon>
        <taxon>Mollicutes</taxon>
        <taxon>Mycoplasmataceae</taxon>
        <taxon>Mycoplasma</taxon>
    </lineage>
</organism>
<evidence type="ECO:0000313" key="1">
    <source>
        <dbReference type="EMBL" id="QJR43795.1"/>
    </source>
</evidence>
<keyword evidence="2" id="KW-1185">Reference proteome</keyword>
<dbReference type="AlphaFoldDB" id="A0A6M4JBQ1"/>
<dbReference type="InterPro" id="IPR036249">
    <property type="entry name" value="Thioredoxin-like_sf"/>
</dbReference>
<dbReference type="Proteomes" id="UP000500686">
    <property type="component" value="Chromosome"/>
</dbReference>
<dbReference type="SUPFAM" id="SSF52833">
    <property type="entry name" value="Thioredoxin-like"/>
    <property type="match status" value="1"/>
</dbReference>
<dbReference type="RefSeq" id="WP_171111935.1">
    <property type="nucleotide sequence ID" value="NZ_CP053096.1"/>
</dbReference>
<proteinExistence type="predicted"/>
<dbReference type="Gene3D" id="3.40.30.10">
    <property type="entry name" value="Glutaredoxin"/>
    <property type="match status" value="1"/>
</dbReference>
<dbReference type="InterPro" id="IPR013766">
    <property type="entry name" value="Thioredoxin_domain"/>
</dbReference>
<dbReference type="Pfam" id="PF00085">
    <property type="entry name" value="Thioredoxin"/>
    <property type="match status" value="1"/>
</dbReference>
<evidence type="ECO:0000313" key="2">
    <source>
        <dbReference type="Proteomes" id="UP000500686"/>
    </source>
</evidence>
<dbReference type="EMBL" id="CP053096">
    <property type="protein sequence ID" value="QJR43795.1"/>
    <property type="molecule type" value="Genomic_DNA"/>
</dbReference>
<reference evidence="1 2" key="1">
    <citation type="submission" date="2020-05" db="EMBL/GenBank/DDBJ databases">
        <title>Novel Mycoplasma species detected in Mirounga angustirostris (northern elephant seal) from the USA.</title>
        <authorList>
            <person name="Volokhov D.V."/>
        </authorList>
    </citation>
    <scope>NUCLEOTIDE SEQUENCE [LARGE SCALE GENOMIC DNA]</scope>
    <source>
        <strain evidence="1 2">Mirounga ES2806-GEN</strain>
    </source>
</reference>
<sequence>MKITPWEDALKLITNKENTNVTFFVIFTRHQDWNCMVMSEEYKIVRKHFQNEKSVQFLHVDIDESKLLTEINSPFRVLQVPTFLIIFNNKVKRSGSGYYPREIMIDFIEENLD</sequence>
<gene>
    <name evidence="1" type="ORF">HLA87_03350</name>
</gene>